<keyword evidence="3" id="KW-1185">Reference proteome</keyword>
<dbReference type="OrthoDB" id="9812656at2"/>
<dbReference type="EMBL" id="CP010951">
    <property type="protein sequence ID" value="AMO25648.1"/>
    <property type="molecule type" value="Genomic_DNA"/>
</dbReference>
<dbReference type="Pfam" id="PF00903">
    <property type="entry name" value="Glyoxalase"/>
    <property type="match status" value="1"/>
</dbReference>
<dbReference type="InterPro" id="IPR037523">
    <property type="entry name" value="VOC_core"/>
</dbReference>
<dbReference type="AlphaFoldDB" id="A0A140HLB5"/>
<dbReference type="SUPFAM" id="SSF54593">
    <property type="entry name" value="Glyoxalase/Bleomycin resistance protein/Dihydroxybiphenyl dioxygenase"/>
    <property type="match status" value="1"/>
</dbReference>
<dbReference type="InterPro" id="IPR004360">
    <property type="entry name" value="Glyas_Fos-R_dOase_dom"/>
</dbReference>
<dbReference type="Proteomes" id="UP000070433">
    <property type="component" value="Chromosome"/>
</dbReference>
<dbReference type="PROSITE" id="PS51819">
    <property type="entry name" value="VOC"/>
    <property type="match status" value="1"/>
</dbReference>
<name>A0A140HLB5_9BURK</name>
<organism evidence="2 3">
    <name type="scientific">Ramlibacter tataouinensis</name>
    <dbReference type="NCBI Taxonomy" id="94132"/>
    <lineage>
        <taxon>Bacteria</taxon>
        <taxon>Pseudomonadati</taxon>
        <taxon>Pseudomonadota</taxon>
        <taxon>Betaproteobacteria</taxon>
        <taxon>Burkholderiales</taxon>
        <taxon>Comamonadaceae</taxon>
        <taxon>Ramlibacter</taxon>
    </lineage>
</organism>
<evidence type="ECO:0000259" key="1">
    <source>
        <dbReference type="PROSITE" id="PS51819"/>
    </source>
</evidence>
<feature type="domain" description="VOC" evidence="1">
    <location>
        <begin position="12"/>
        <end position="138"/>
    </location>
</feature>
<sequence>MNEAAPPFALRQLDHIVLRVRDLDAALRFYTEVLGCTLEKTQESLGLYQLRAGASLIDLLPLDGKLGRMGGAGPGPEGRNLDHFCLRIDPYDEAALRAHLAAHGVAAGESGSRYGAEGEGPSLYLVDPDGNVIELKGPPHSRTA</sequence>
<dbReference type="InterPro" id="IPR050383">
    <property type="entry name" value="GlyoxalaseI/FosfomycinResist"/>
</dbReference>
<gene>
    <name evidence="2" type="ORF">UC35_21655</name>
</gene>
<accession>A0A140HLB5</accession>
<dbReference type="InterPro" id="IPR029068">
    <property type="entry name" value="Glyas_Bleomycin-R_OHBP_Dase"/>
</dbReference>
<protein>
    <submittedName>
        <fullName evidence="2">Lactoylglutathione lyase</fullName>
    </submittedName>
</protein>
<dbReference type="PANTHER" id="PTHR21366">
    <property type="entry name" value="GLYOXALASE FAMILY PROTEIN"/>
    <property type="match status" value="1"/>
</dbReference>
<dbReference type="GO" id="GO:0016829">
    <property type="term" value="F:lyase activity"/>
    <property type="evidence" value="ECO:0007669"/>
    <property type="project" value="UniProtKB-KW"/>
</dbReference>
<evidence type="ECO:0000313" key="2">
    <source>
        <dbReference type="EMBL" id="AMO25648.1"/>
    </source>
</evidence>
<dbReference type="Gene3D" id="3.10.180.10">
    <property type="entry name" value="2,3-Dihydroxybiphenyl 1,2-Dioxygenase, domain 1"/>
    <property type="match status" value="1"/>
</dbReference>
<dbReference type="PATRIC" id="fig|94132.3.peg.4416"/>
<evidence type="ECO:0000313" key="3">
    <source>
        <dbReference type="Proteomes" id="UP000070433"/>
    </source>
</evidence>
<proteinExistence type="predicted"/>
<keyword evidence="2" id="KW-0456">Lyase</keyword>
<reference evidence="2 3" key="1">
    <citation type="journal article" date="2014" name="Int. J. Syst. Evol. Microbiol.">
        <title>Ramlibacter solisilvae sp. nov., isolated from forest soil, and emended description of the genus Ramlibacter.</title>
        <authorList>
            <person name="Lee H.J."/>
            <person name="Lee S.H."/>
            <person name="Lee S.S."/>
            <person name="Lee J.S."/>
            <person name="Kim Y."/>
            <person name="Kim S.C."/>
            <person name="Jeon C.O."/>
        </authorList>
    </citation>
    <scope>NUCLEOTIDE SEQUENCE [LARGE SCALE GENOMIC DNA]</scope>
    <source>
        <strain evidence="2 3">5-10</strain>
    </source>
</reference>
<dbReference type="PANTHER" id="PTHR21366:SF14">
    <property type="entry name" value="GLYOXALASE DOMAIN-CONTAINING PROTEIN 5"/>
    <property type="match status" value="1"/>
</dbReference>